<dbReference type="GO" id="GO:0005739">
    <property type="term" value="C:mitochondrion"/>
    <property type="evidence" value="ECO:0007669"/>
    <property type="project" value="TreeGrafter"/>
</dbReference>
<dbReference type="GO" id="GO:0033615">
    <property type="term" value="P:mitochondrial proton-transporting ATP synthase complex assembly"/>
    <property type="evidence" value="ECO:0007669"/>
    <property type="project" value="TreeGrafter"/>
</dbReference>
<evidence type="ECO:0000313" key="2">
    <source>
        <dbReference type="Proteomes" id="UP000688137"/>
    </source>
</evidence>
<comment type="caution">
    <text evidence="1">The sequence shown here is derived from an EMBL/GenBank/DDBJ whole genome shotgun (WGS) entry which is preliminary data.</text>
</comment>
<dbReference type="InterPro" id="IPR011419">
    <property type="entry name" value="ATP12_ATP_synth-F1-assembly"/>
</dbReference>
<dbReference type="Proteomes" id="UP000688137">
    <property type="component" value="Unassembled WGS sequence"/>
</dbReference>
<gene>
    <name evidence="1" type="ORF">PPRIM_AZ9-3.1.T0280086</name>
</gene>
<organism evidence="1 2">
    <name type="scientific">Paramecium primaurelia</name>
    <dbReference type="NCBI Taxonomy" id="5886"/>
    <lineage>
        <taxon>Eukaryota</taxon>
        <taxon>Sar</taxon>
        <taxon>Alveolata</taxon>
        <taxon>Ciliophora</taxon>
        <taxon>Intramacronucleata</taxon>
        <taxon>Oligohymenophorea</taxon>
        <taxon>Peniculida</taxon>
        <taxon>Parameciidae</taxon>
        <taxon>Paramecium</taxon>
    </lineage>
</organism>
<dbReference type="OMA" id="CIADEFN"/>
<dbReference type="AlphaFoldDB" id="A0A8S1L2L0"/>
<dbReference type="PANTHER" id="PTHR21013:SF10">
    <property type="entry name" value="ATP SYNTHASE MITOCHONDRIAL F1 COMPLEX ASSEMBLY FACTOR 2"/>
    <property type="match status" value="1"/>
</dbReference>
<keyword evidence="2" id="KW-1185">Reference proteome</keyword>
<accession>A0A8S1L2L0</accession>
<evidence type="ECO:0000313" key="1">
    <source>
        <dbReference type="EMBL" id="CAD8058906.1"/>
    </source>
</evidence>
<sequence length="266" mass="31047">MKGLLLKFKFTEQIQISETLQIKRFYKDAKIEMAIGIANPKNHWLIKLDGKAVKTPFKNVLTIPTPQLAQCIADEFNSQKEMIKPNTMPLMTLARNAVDIEADERMRIFVEQSIINYLERDTVLFRDQLQSELYQIQKQKLDPQLKLFNQIFGMHLKVNFGIDVEPLKQYDQIRIKTILKEMNSWQLVCLTSKVENLKSAILALQILNNQIDIQEAIKLSRIEEDYQISKNGQVEGHHDFDENTIYYQLKAAKLFAQLIQIQSITY</sequence>
<name>A0A8S1L2L0_PARPR</name>
<proteinExistence type="predicted"/>
<dbReference type="Pfam" id="PF07542">
    <property type="entry name" value="ATP12"/>
    <property type="match status" value="1"/>
</dbReference>
<protein>
    <submittedName>
        <fullName evidence="1">Uncharacterized protein</fullName>
    </submittedName>
</protein>
<reference evidence="1" key="1">
    <citation type="submission" date="2021-01" db="EMBL/GenBank/DDBJ databases">
        <authorList>
            <consortium name="Genoscope - CEA"/>
            <person name="William W."/>
        </authorList>
    </citation>
    <scope>NUCLEOTIDE SEQUENCE</scope>
</reference>
<dbReference type="EMBL" id="CAJJDM010000027">
    <property type="protein sequence ID" value="CAD8058906.1"/>
    <property type="molecule type" value="Genomic_DNA"/>
</dbReference>
<dbReference type="PANTHER" id="PTHR21013">
    <property type="entry name" value="ATP SYNTHASE MITOCHONDRIAL F1 COMPLEX ASSEMBLY FACTOR 2/ATP12 PROTEIN, MITOCHONDRIAL PRECURSOR"/>
    <property type="match status" value="1"/>
</dbReference>